<sequence>MAPTAGFLAKSESKKRFFERLGLDERNKLHRQLYSTVEGWSRISANRDALIPALRNEPVEPPFTFGQIDEEAVHAEVLHIFKNARKDTKIMYQLGRDYDGDMEQNWIIRWLLWHVFRYRDDRN</sequence>
<dbReference type="EMBL" id="KB456263">
    <property type="protein sequence ID" value="EMF13879.1"/>
    <property type="molecule type" value="Genomic_DNA"/>
</dbReference>
<accession>M3D7M5</accession>
<name>M3D7M5_SPHMS</name>
<dbReference type="OMA" id="RWYLWHA"/>
<organism evidence="1 2">
    <name type="scientific">Sphaerulina musiva (strain SO2202)</name>
    <name type="common">Poplar stem canker fungus</name>
    <name type="synonym">Septoria musiva</name>
    <dbReference type="NCBI Taxonomy" id="692275"/>
    <lineage>
        <taxon>Eukaryota</taxon>
        <taxon>Fungi</taxon>
        <taxon>Dikarya</taxon>
        <taxon>Ascomycota</taxon>
        <taxon>Pezizomycotina</taxon>
        <taxon>Dothideomycetes</taxon>
        <taxon>Dothideomycetidae</taxon>
        <taxon>Mycosphaerellales</taxon>
        <taxon>Mycosphaerellaceae</taxon>
        <taxon>Sphaerulina</taxon>
    </lineage>
</organism>
<dbReference type="GeneID" id="27905548"/>
<reference evidence="1 2" key="1">
    <citation type="journal article" date="2012" name="PLoS Pathog.">
        <title>Diverse lifestyles and strategies of plant pathogenesis encoded in the genomes of eighteen Dothideomycetes fungi.</title>
        <authorList>
            <person name="Ohm R.A."/>
            <person name="Feau N."/>
            <person name="Henrissat B."/>
            <person name="Schoch C.L."/>
            <person name="Horwitz B.A."/>
            <person name="Barry K.W."/>
            <person name="Condon B.J."/>
            <person name="Copeland A.C."/>
            <person name="Dhillon B."/>
            <person name="Glaser F."/>
            <person name="Hesse C.N."/>
            <person name="Kosti I."/>
            <person name="LaButti K."/>
            <person name="Lindquist E.A."/>
            <person name="Lucas S."/>
            <person name="Salamov A.A."/>
            <person name="Bradshaw R.E."/>
            <person name="Ciuffetti L."/>
            <person name="Hamelin R.C."/>
            <person name="Kema G.H.J."/>
            <person name="Lawrence C."/>
            <person name="Scott J.A."/>
            <person name="Spatafora J.W."/>
            <person name="Turgeon B.G."/>
            <person name="de Wit P.J.G.M."/>
            <person name="Zhong S."/>
            <person name="Goodwin S.B."/>
            <person name="Grigoriev I.V."/>
        </authorList>
    </citation>
    <scope>NUCLEOTIDE SEQUENCE [LARGE SCALE GENOMIC DNA]</scope>
    <source>
        <strain evidence="1 2">SO2202</strain>
    </source>
</reference>
<proteinExistence type="predicted"/>
<evidence type="ECO:0000313" key="2">
    <source>
        <dbReference type="Proteomes" id="UP000016931"/>
    </source>
</evidence>
<evidence type="ECO:0000313" key="1">
    <source>
        <dbReference type="EMBL" id="EMF13879.1"/>
    </source>
</evidence>
<dbReference type="eggNOG" id="ENOG502SY3Z">
    <property type="taxonomic scope" value="Eukaryota"/>
</dbReference>
<dbReference type="OrthoDB" id="4502478at2759"/>
<dbReference type="AlphaFoldDB" id="M3D7M5"/>
<protein>
    <submittedName>
        <fullName evidence="1">Uncharacterized protein</fullName>
    </submittedName>
</protein>
<keyword evidence="2" id="KW-1185">Reference proteome</keyword>
<dbReference type="HOGENOM" id="CLU_101047_2_0_1"/>
<gene>
    <name evidence="1" type="ORF">SEPMUDRAFT_26443</name>
</gene>
<feature type="non-terminal residue" evidence="1">
    <location>
        <position position="123"/>
    </location>
</feature>
<dbReference type="Proteomes" id="UP000016931">
    <property type="component" value="Unassembled WGS sequence"/>
</dbReference>
<dbReference type="RefSeq" id="XP_016762000.1">
    <property type="nucleotide sequence ID" value="XM_016908411.1"/>
</dbReference>